<evidence type="ECO:0000313" key="1">
    <source>
        <dbReference type="EMBL" id="SEU03193.1"/>
    </source>
</evidence>
<evidence type="ECO:0000313" key="2">
    <source>
        <dbReference type="Proteomes" id="UP000182332"/>
    </source>
</evidence>
<dbReference type="OrthoDB" id="8607203at2"/>
<dbReference type="InterPro" id="IPR010265">
    <property type="entry name" value="Phage_lambda_TipM"/>
</dbReference>
<dbReference type="Proteomes" id="UP000182332">
    <property type="component" value="Unassembled WGS sequence"/>
</dbReference>
<sequence length="112" mass="12367">MAVETFDWCSRLGASSTPEYRNRSSKFGNGYEQVVGDGPNNKVDAWALTFVVREPDALEIKAFLDRHGGFKSFFWTPPLGEKSFFRASAPAVSPNGAGFFTLSTTFTQSFLP</sequence>
<dbReference type="RefSeq" id="WP_074892758.1">
    <property type="nucleotide sequence ID" value="NZ_FOHW01000045.1"/>
</dbReference>
<protein>
    <submittedName>
        <fullName evidence="1">Phage-related protein</fullName>
    </submittedName>
</protein>
<gene>
    <name evidence="1" type="ORF">SAMN05216197_14531</name>
</gene>
<reference evidence="1 2" key="1">
    <citation type="submission" date="2016-10" db="EMBL/GenBank/DDBJ databases">
        <authorList>
            <person name="de Groot N.N."/>
        </authorList>
    </citation>
    <scope>NUCLEOTIDE SEQUENCE [LARGE SCALE GENOMIC DNA]</scope>
    <source>
        <strain evidence="1 2">DSM 11363</strain>
    </source>
</reference>
<proteinExistence type="predicted"/>
<accession>A0A1I0J0I8</accession>
<dbReference type="AlphaFoldDB" id="A0A1I0J0I8"/>
<name>A0A1I0J0I8_9PSED</name>
<dbReference type="EMBL" id="FOHW01000045">
    <property type="protein sequence ID" value="SEU03193.1"/>
    <property type="molecule type" value="Genomic_DNA"/>
</dbReference>
<organism evidence="1 2">
    <name type="scientific">Pseudomonas graminis</name>
    <dbReference type="NCBI Taxonomy" id="158627"/>
    <lineage>
        <taxon>Bacteria</taxon>
        <taxon>Pseudomonadati</taxon>
        <taxon>Pseudomonadota</taxon>
        <taxon>Gammaproteobacteria</taxon>
        <taxon>Pseudomonadales</taxon>
        <taxon>Pseudomonadaceae</taxon>
        <taxon>Pseudomonas</taxon>
    </lineage>
</organism>
<dbReference type="Pfam" id="PF05939">
    <property type="entry name" value="Phage_min_tail"/>
    <property type="match status" value="1"/>
</dbReference>